<evidence type="ECO:0000256" key="1">
    <source>
        <dbReference type="ARBA" id="ARBA00004141"/>
    </source>
</evidence>
<keyword evidence="5 6" id="KW-0472">Membrane</keyword>
<keyword evidence="4 6" id="KW-1133">Transmembrane helix</keyword>
<accession>A0AA36C7U5</accession>
<dbReference type="InterPro" id="IPR049680">
    <property type="entry name" value="FLVCR1-2_SLC49-like"/>
</dbReference>
<dbReference type="GO" id="GO:0016020">
    <property type="term" value="C:membrane"/>
    <property type="evidence" value="ECO:0007669"/>
    <property type="project" value="UniProtKB-SubCell"/>
</dbReference>
<evidence type="ECO:0000313" key="9">
    <source>
        <dbReference type="Proteomes" id="UP001177023"/>
    </source>
</evidence>
<sequence length="582" mass="62772">MPRSAFLGAALAMLALGQSSKCPANAVYAYNIGCDSCDFRAPANGQMTGGLRHGARFSCICSEGYARVKSNGPCIPLAQCPGSTQNQMQCPANEEYIQNLGCDSCENRAYVDGKPPAPCATSPKTSCVCRRGYGRNDDGKCVPLVQCPEPTANTTCVAHATYRLKAGCDTCEERAPDLSNPDRPRCMVMPVMACVCDAGYAMDSSSQLCIPLAQCPGNSQTKGDSKGKCPANEEYIKNPCMAKPMMSCVCDAGYAKATSSGPCVPVSQCPRTRKLFAAGCAMEEEFKLNTGCDSCANRQPGANNTACATAPQYSCVFATADTGGTRPGNASNWPSAPRPPTSATRTRLTSRTFRLCRRLAAVLLGAAPKIAEYWFPENQRALANVLSFIANPLGVAVGSMLPTLLIDESHPTPESYEMLKLNGIFLALGTIVFMLSVASGEDAHRPHPRPPAHHNAFSLRQGLANIFKTPSYVILLVPFGLAFAINWSVFIVTDAILDSLDYGLQLLGIELGVEMTFRCPRRRRAAILVIFGECEKGYYHYPFTNNYWLALDFWCVLSVIGLLICRLRAGTQNKSACFEWVL</sequence>
<evidence type="ECO:0000256" key="5">
    <source>
        <dbReference type="ARBA" id="ARBA00023136"/>
    </source>
</evidence>
<dbReference type="GO" id="GO:0004867">
    <property type="term" value="F:serine-type endopeptidase inhibitor activity"/>
    <property type="evidence" value="ECO:0007669"/>
    <property type="project" value="UniProtKB-KW"/>
</dbReference>
<dbReference type="SUPFAM" id="SSF57184">
    <property type="entry name" value="Growth factor receptor domain"/>
    <property type="match status" value="1"/>
</dbReference>
<dbReference type="Gene3D" id="2.10.25.10">
    <property type="entry name" value="Laminin"/>
    <property type="match status" value="3"/>
</dbReference>
<dbReference type="InterPro" id="IPR036084">
    <property type="entry name" value="Ser_inhib-like_sf"/>
</dbReference>
<dbReference type="Gene3D" id="1.20.1250.20">
    <property type="entry name" value="MFS general substrate transporter like domains"/>
    <property type="match status" value="1"/>
</dbReference>
<keyword evidence="7" id="KW-0732">Signal</keyword>
<keyword evidence="3" id="KW-0646">Protease inhibitor</keyword>
<feature type="chain" id="PRO_5041297271" evidence="7">
    <location>
        <begin position="18"/>
        <end position="582"/>
    </location>
</feature>
<feature type="transmembrane region" description="Helical" evidence="6">
    <location>
        <begin position="472"/>
        <end position="497"/>
    </location>
</feature>
<dbReference type="Pfam" id="PF07690">
    <property type="entry name" value="MFS_1"/>
    <property type="match status" value="1"/>
</dbReference>
<dbReference type="GO" id="GO:0022857">
    <property type="term" value="F:transmembrane transporter activity"/>
    <property type="evidence" value="ECO:0007669"/>
    <property type="project" value="InterPro"/>
</dbReference>
<dbReference type="PANTHER" id="PTHR10924">
    <property type="entry name" value="MAJOR FACILITATOR SUPERFAMILY PROTEIN-RELATED"/>
    <property type="match status" value="1"/>
</dbReference>
<evidence type="ECO:0000256" key="3">
    <source>
        <dbReference type="ARBA" id="ARBA00022900"/>
    </source>
</evidence>
<dbReference type="SUPFAM" id="SSF103473">
    <property type="entry name" value="MFS general substrate transporter"/>
    <property type="match status" value="1"/>
</dbReference>
<reference evidence="8" key="1">
    <citation type="submission" date="2023-06" db="EMBL/GenBank/DDBJ databases">
        <authorList>
            <person name="Delattre M."/>
        </authorList>
    </citation>
    <scope>NUCLEOTIDE SEQUENCE</scope>
    <source>
        <strain evidence="8">AF72</strain>
    </source>
</reference>
<feature type="transmembrane region" description="Helical" evidence="6">
    <location>
        <begin position="385"/>
        <end position="406"/>
    </location>
</feature>
<evidence type="ECO:0000256" key="2">
    <source>
        <dbReference type="ARBA" id="ARBA00022692"/>
    </source>
</evidence>
<dbReference type="InterPro" id="IPR036259">
    <property type="entry name" value="MFS_trans_sf"/>
</dbReference>
<feature type="signal peptide" evidence="7">
    <location>
        <begin position="1"/>
        <end position="17"/>
    </location>
</feature>
<evidence type="ECO:0000256" key="7">
    <source>
        <dbReference type="SAM" id="SignalP"/>
    </source>
</evidence>
<protein>
    <submittedName>
        <fullName evidence="8">Uncharacterized protein</fullName>
    </submittedName>
</protein>
<evidence type="ECO:0000313" key="8">
    <source>
        <dbReference type="EMBL" id="CAJ0562310.1"/>
    </source>
</evidence>
<feature type="transmembrane region" description="Helical" evidence="6">
    <location>
        <begin position="547"/>
        <end position="565"/>
    </location>
</feature>
<comment type="subcellular location">
    <subcellularLocation>
        <location evidence="1">Membrane</location>
        <topology evidence="1">Multi-pass membrane protein</topology>
    </subcellularLocation>
</comment>
<name>A0AA36C7U5_9BILA</name>
<keyword evidence="2 6" id="KW-0812">Transmembrane</keyword>
<dbReference type="Proteomes" id="UP001177023">
    <property type="component" value="Unassembled WGS sequence"/>
</dbReference>
<gene>
    <name evidence="8" type="ORF">MSPICULIGERA_LOCUS2087</name>
</gene>
<proteinExistence type="predicted"/>
<feature type="transmembrane region" description="Helical" evidence="6">
    <location>
        <begin position="418"/>
        <end position="438"/>
    </location>
</feature>
<dbReference type="PANTHER" id="PTHR10924:SF8">
    <property type="entry name" value="MFS DOMAIN-CONTAINING PROTEIN-RELATED"/>
    <property type="match status" value="1"/>
</dbReference>
<evidence type="ECO:0000256" key="4">
    <source>
        <dbReference type="ARBA" id="ARBA00022989"/>
    </source>
</evidence>
<dbReference type="SUPFAM" id="SSF57567">
    <property type="entry name" value="Serine protease inhibitors"/>
    <property type="match status" value="1"/>
</dbReference>
<feature type="non-terminal residue" evidence="8">
    <location>
        <position position="582"/>
    </location>
</feature>
<dbReference type="InterPro" id="IPR011701">
    <property type="entry name" value="MFS"/>
</dbReference>
<evidence type="ECO:0000256" key="6">
    <source>
        <dbReference type="SAM" id="Phobius"/>
    </source>
</evidence>
<keyword evidence="3" id="KW-0722">Serine protease inhibitor</keyword>
<dbReference type="EMBL" id="CATQJA010000642">
    <property type="protein sequence ID" value="CAJ0562310.1"/>
    <property type="molecule type" value="Genomic_DNA"/>
</dbReference>
<keyword evidence="9" id="KW-1185">Reference proteome</keyword>
<organism evidence="8 9">
    <name type="scientific">Mesorhabditis spiculigera</name>
    <dbReference type="NCBI Taxonomy" id="96644"/>
    <lineage>
        <taxon>Eukaryota</taxon>
        <taxon>Metazoa</taxon>
        <taxon>Ecdysozoa</taxon>
        <taxon>Nematoda</taxon>
        <taxon>Chromadorea</taxon>
        <taxon>Rhabditida</taxon>
        <taxon>Rhabditina</taxon>
        <taxon>Rhabditomorpha</taxon>
        <taxon>Rhabditoidea</taxon>
        <taxon>Rhabditidae</taxon>
        <taxon>Mesorhabditinae</taxon>
        <taxon>Mesorhabditis</taxon>
    </lineage>
</organism>
<dbReference type="AlphaFoldDB" id="A0AA36C7U5"/>
<dbReference type="InterPro" id="IPR009030">
    <property type="entry name" value="Growth_fac_rcpt_cys_sf"/>
</dbReference>
<dbReference type="CDD" id="cd19941">
    <property type="entry name" value="TIL"/>
    <property type="match status" value="1"/>
</dbReference>
<comment type="caution">
    <text evidence="8">The sequence shown here is derived from an EMBL/GenBank/DDBJ whole genome shotgun (WGS) entry which is preliminary data.</text>
</comment>